<dbReference type="InterPro" id="IPR002155">
    <property type="entry name" value="Thiolase"/>
</dbReference>
<dbReference type="PANTHER" id="PTHR42870:SF1">
    <property type="entry name" value="NON-SPECIFIC LIPID-TRANSFER PROTEIN-LIKE 2"/>
    <property type="match status" value="1"/>
</dbReference>
<feature type="domain" description="Thiolase N-terminal" evidence="1">
    <location>
        <begin position="6"/>
        <end position="248"/>
    </location>
</feature>
<name>A0A127M865_9GAMM</name>
<dbReference type="InterPro" id="IPR016039">
    <property type="entry name" value="Thiolase-like"/>
</dbReference>
<dbReference type="PANTHER" id="PTHR42870">
    <property type="entry name" value="ACETYL-COA C-ACETYLTRANSFERASE"/>
    <property type="match status" value="1"/>
</dbReference>
<evidence type="ECO:0000259" key="2">
    <source>
        <dbReference type="Pfam" id="PF22691"/>
    </source>
</evidence>
<gene>
    <name evidence="3" type="ORF">AZF00_14055</name>
</gene>
<reference evidence="3 4" key="1">
    <citation type="submission" date="2015-12" db="EMBL/GenBank/DDBJ databases">
        <authorList>
            <person name="Shamseldin A."/>
            <person name="Moawad H."/>
            <person name="Abd El-Rahim W.M."/>
            <person name="Sadowsky M.J."/>
        </authorList>
    </citation>
    <scope>NUCLEOTIDE SEQUENCE [LARGE SCALE GENOMIC DNA]</scope>
    <source>
        <strain evidence="3 4">SM2</strain>
    </source>
</reference>
<protein>
    <submittedName>
        <fullName evidence="3">Thiolase</fullName>
    </submittedName>
</protein>
<dbReference type="Pfam" id="PF22691">
    <property type="entry name" value="Thiolase_C_1"/>
    <property type="match status" value="1"/>
</dbReference>
<dbReference type="Gene3D" id="3.40.47.10">
    <property type="match status" value="1"/>
</dbReference>
<evidence type="ECO:0000313" key="4">
    <source>
        <dbReference type="Proteomes" id="UP000074119"/>
    </source>
</evidence>
<accession>A0A127M865</accession>
<dbReference type="STRING" id="1470434.AZF00_14055"/>
<dbReference type="GO" id="GO:0003988">
    <property type="term" value="F:acetyl-CoA C-acyltransferase activity"/>
    <property type="evidence" value="ECO:0007669"/>
    <property type="project" value="UniProtKB-ARBA"/>
</dbReference>
<dbReference type="InterPro" id="IPR055140">
    <property type="entry name" value="Thiolase_C_2"/>
</dbReference>
<dbReference type="InterPro" id="IPR020616">
    <property type="entry name" value="Thiolase_N"/>
</dbReference>
<sequence length="411" mass="42744">MKQTAYVAGVGMTPFGNAMDKTLSELACESIAEALKDAGIKKEDLNAAYMGNAAGAVITGQVCVPGQIALRSMGISKIPVINVENACATSATAFQQACTMVTLGVYDVVLVCGYEKLYHEDKNKTFSVFTGSIDVTQTDAITARLQARNDAIGQSLDMSGAGSSRSIFIDIYATWAREHMHQYGTTQAQLAAVSAKNSVHGSLNPKSQFQNVITIDEVLSAREIVAPLTLPMCAPIGDGAAAVIVVSEAFAKKIGKRRCIRVNASSLHSGWEPAAGEQAMVSSAVTELYEQAGVGAEDLHCVELHDASAISEIKYYEYLGLCATGLGGEYVASGASSLGGRVPVNTSGGLMRKGHPIGATGAAQIVELVMQLRGEAGARQVSGARLALAENGGGYIGTDAAALVLSILSKE</sequence>
<evidence type="ECO:0000313" key="3">
    <source>
        <dbReference type="EMBL" id="AMO69358.1"/>
    </source>
</evidence>
<dbReference type="CDD" id="cd00829">
    <property type="entry name" value="SCP-x_thiolase"/>
    <property type="match status" value="1"/>
</dbReference>
<evidence type="ECO:0000259" key="1">
    <source>
        <dbReference type="Pfam" id="PF00108"/>
    </source>
</evidence>
<dbReference type="Proteomes" id="UP000074119">
    <property type="component" value="Chromosome"/>
</dbReference>
<proteinExistence type="predicted"/>
<dbReference type="AlphaFoldDB" id="A0A127M865"/>
<dbReference type="RefSeq" id="WP_008251386.1">
    <property type="nucleotide sequence ID" value="NZ_CP014544.1"/>
</dbReference>
<feature type="domain" description="Thiolase C-terminal" evidence="2">
    <location>
        <begin position="281"/>
        <end position="405"/>
    </location>
</feature>
<dbReference type="PIRSF" id="PIRSF000429">
    <property type="entry name" value="Ac-CoA_Ac_transf"/>
    <property type="match status" value="1"/>
</dbReference>
<organism evidence="3 4">
    <name type="scientific">Zhongshania aliphaticivorans</name>
    <dbReference type="NCBI Taxonomy" id="1470434"/>
    <lineage>
        <taxon>Bacteria</taxon>
        <taxon>Pseudomonadati</taxon>
        <taxon>Pseudomonadota</taxon>
        <taxon>Gammaproteobacteria</taxon>
        <taxon>Cellvibrionales</taxon>
        <taxon>Spongiibacteraceae</taxon>
        <taxon>Zhongshania</taxon>
    </lineage>
</organism>
<dbReference type="KEGG" id="zal:AZF00_14055"/>
<dbReference type="SUPFAM" id="SSF53901">
    <property type="entry name" value="Thiolase-like"/>
    <property type="match status" value="1"/>
</dbReference>
<dbReference type="EMBL" id="CP014544">
    <property type="protein sequence ID" value="AMO69358.1"/>
    <property type="molecule type" value="Genomic_DNA"/>
</dbReference>
<dbReference type="Pfam" id="PF00108">
    <property type="entry name" value="Thiolase_N"/>
    <property type="match status" value="1"/>
</dbReference>